<dbReference type="KEGG" id="hlo:J0X27_05385"/>
<proteinExistence type="predicted"/>
<accession>A0A8A2UC90</accession>
<sequence length="168" mass="18211">MASNFEEPVAIACQNNAVPSASQRQYIARGLWVVDFNTGYSFESSDAPSSSRTEAGEVFNRFEEASQAGGIGTLRSDDSRLIAVGRFGTNGIRLLDRVGDSESKKKGLQFSEYTVLGPGDPKYEEAREIGGTLGGTVASLKGRGDKKQRLETLLQQVEDAGYLRKPVR</sequence>
<dbReference type="GeneID" id="63183155"/>
<dbReference type="Proteomes" id="UP000663191">
    <property type="component" value="Chromosome"/>
</dbReference>
<dbReference type="RefSeq" id="WP_207271382.1">
    <property type="nucleotide sequence ID" value="NZ_CP071463.1"/>
</dbReference>
<reference evidence="1 2" key="1">
    <citation type="journal article" date="2006" name="Int. J. Syst. Evol. Microbiol.">
        <title>Haloterrigena longa sp. nov. and Haloterrigena limicola sp. nov., extremely halophilic archaea isolated from a salt lake.</title>
        <authorList>
            <person name="Cui H.L."/>
            <person name="Tohty D."/>
            <person name="Zhou P.J."/>
            <person name="Liu S.J."/>
        </authorList>
    </citation>
    <scope>NUCLEOTIDE SEQUENCE [LARGE SCALE GENOMIC DNA]</scope>
    <source>
        <strain evidence="1 2">ABH32</strain>
    </source>
</reference>
<protein>
    <submittedName>
        <fullName evidence="1">Uncharacterized protein</fullName>
    </submittedName>
</protein>
<dbReference type="EMBL" id="CP071463">
    <property type="protein sequence ID" value="QSW86253.1"/>
    <property type="molecule type" value="Genomic_DNA"/>
</dbReference>
<dbReference type="OrthoDB" id="297705at2157"/>
<keyword evidence="2" id="KW-1185">Reference proteome</keyword>
<evidence type="ECO:0000313" key="1">
    <source>
        <dbReference type="EMBL" id="QSW86253.1"/>
    </source>
</evidence>
<name>A0A8A2UC90_9EURY</name>
<organism evidence="1 2">
    <name type="scientific">Natrinema longum</name>
    <dbReference type="NCBI Taxonomy" id="370324"/>
    <lineage>
        <taxon>Archaea</taxon>
        <taxon>Methanobacteriati</taxon>
        <taxon>Methanobacteriota</taxon>
        <taxon>Stenosarchaea group</taxon>
        <taxon>Halobacteria</taxon>
        <taxon>Halobacteriales</taxon>
        <taxon>Natrialbaceae</taxon>
        <taxon>Natrinema</taxon>
    </lineage>
</organism>
<dbReference type="AlphaFoldDB" id="A0A8A2UC90"/>
<gene>
    <name evidence="1" type="ORF">J0X27_05385</name>
</gene>
<evidence type="ECO:0000313" key="2">
    <source>
        <dbReference type="Proteomes" id="UP000663191"/>
    </source>
</evidence>